<proteinExistence type="predicted"/>
<evidence type="ECO:0000313" key="2">
    <source>
        <dbReference type="Proteomes" id="UP000244005"/>
    </source>
</evidence>
<dbReference type="EMBL" id="KZ772724">
    <property type="protein sequence ID" value="PTQ38303.1"/>
    <property type="molecule type" value="Genomic_DNA"/>
</dbReference>
<organism evidence="1 2">
    <name type="scientific">Marchantia polymorpha</name>
    <name type="common">Common liverwort</name>
    <name type="synonym">Marchantia aquatica</name>
    <dbReference type="NCBI Taxonomy" id="3197"/>
    <lineage>
        <taxon>Eukaryota</taxon>
        <taxon>Viridiplantae</taxon>
        <taxon>Streptophyta</taxon>
        <taxon>Embryophyta</taxon>
        <taxon>Marchantiophyta</taxon>
        <taxon>Marchantiopsida</taxon>
        <taxon>Marchantiidae</taxon>
        <taxon>Marchantiales</taxon>
        <taxon>Marchantiaceae</taxon>
        <taxon>Marchantia</taxon>
    </lineage>
</organism>
<dbReference type="AlphaFoldDB" id="A0A2R6WWU2"/>
<protein>
    <submittedName>
        <fullName evidence="1">Uncharacterized protein</fullName>
    </submittedName>
</protein>
<dbReference type="Proteomes" id="UP000244005">
    <property type="component" value="Unassembled WGS sequence"/>
</dbReference>
<sequence length="72" mass="8496">MCIEMELRGRMFRQTTRSAEVIVEPKPNSKVILKRPIDCRISFENCLSPIRRIFLERDNNLSAESQQENPIF</sequence>
<accession>A0A2R6WWU2</accession>
<gene>
    <name evidence="1" type="ORF">MARPO_0052s0087</name>
</gene>
<evidence type="ECO:0000313" key="1">
    <source>
        <dbReference type="EMBL" id="PTQ38303.1"/>
    </source>
</evidence>
<reference evidence="1" key="2">
    <citation type="submission" date="2017-12" db="EMBL/GenBank/DDBJ databases">
        <title>WGS assembly of Marchantia polymorpha.</title>
        <authorList>
            <person name="Bowman J.L."/>
            <person name="Kohchi T."/>
            <person name="Yamato K.T."/>
            <person name="Jenkins J."/>
            <person name="Shu S."/>
            <person name="Ishizaki K."/>
            <person name="Yamaoka S."/>
            <person name="Nishihama R."/>
            <person name="Nakamura Y."/>
            <person name="Berger F."/>
            <person name="Adam C."/>
            <person name="Aki S.S."/>
            <person name="Althoff F."/>
            <person name="Araki T."/>
            <person name="Arteaga-Vazquez M.A."/>
            <person name="Balasubrmanian S."/>
            <person name="Bauer D."/>
            <person name="Boehm C.R."/>
            <person name="Briginshaw L."/>
            <person name="Caballero-Perez J."/>
            <person name="Catarino B."/>
            <person name="Chen F."/>
            <person name="Chiyoda S."/>
            <person name="Chovatia M."/>
            <person name="Davies K.M."/>
            <person name="Delmans M."/>
            <person name="Demura T."/>
            <person name="Dierschke T."/>
            <person name="Dolan L."/>
            <person name="Dorantes-Acosta A.E."/>
            <person name="Eklund D.M."/>
            <person name="Florent S.N."/>
            <person name="Flores-Sandoval E."/>
            <person name="Fujiyama A."/>
            <person name="Fukuzawa H."/>
            <person name="Galik B."/>
            <person name="Grimanelli D."/>
            <person name="Grimwood J."/>
            <person name="Grossniklaus U."/>
            <person name="Hamada T."/>
            <person name="Haseloff J."/>
            <person name="Hetherington A.J."/>
            <person name="Higo A."/>
            <person name="Hirakawa Y."/>
            <person name="Hundley H.N."/>
            <person name="Ikeda Y."/>
            <person name="Inoue K."/>
            <person name="Inoue S."/>
            <person name="Ishida S."/>
            <person name="Jia Q."/>
            <person name="Kakita M."/>
            <person name="Kanazawa T."/>
            <person name="Kawai Y."/>
            <person name="Kawashima T."/>
            <person name="Kennedy M."/>
            <person name="Kinose K."/>
            <person name="Kinoshita T."/>
            <person name="Kohara Y."/>
            <person name="Koide E."/>
            <person name="Komatsu K."/>
            <person name="Kopischke S."/>
            <person name="Kubo M."/>
            <person name="Kyozuka J."/>
            <person name="Lagercrantz U."/>
            <person name="Lin S.S."/>
            <person name="Lindquist E."/>
            <person name="Lipzen A.M."/>
            <person name="Lu C."/>
            <person name="Luna E.D."/>
            <person name="Martienssen R.A."/>
            <person name="Minamino N."/>
            <person name="Mizutani M."/>
            <person name="Mizutani M."/>
            <person name="Mochizuki N."/>
            <person name="Monte I."/>
            <person name="Mosher R."/>
            <person name="Nagasaki H."/>
            <person name="Nakagami H."/>
            <person name="Naramoto S."/>
            <person name="Nishitani K."/>
            <person name="Ohtani M."/>
            <person name="Okamoto T."/>
            <person name="Okumura M."/>
            <person name="Phillips J."/>
            <person name="Pollak B."/>
            <person name="Reinders A."/>
            <person name="Roevekamp M."/>
            <person name="Sano R."/>
            <person name="Sawa S."/>
            <person name="Schmid M.W."/>
            <person name="Shirakawa M."/>
            <person name="Solano R."/>
            <person name="Spunde A."/>
            <person name="Suetsugu N."/>
            <person name="Sugano S."/>
            <person name="Sugiyama A."/>
            <person name="Sun R."/>
            <person name="Suzuki Y."/>
            <person name="Takenaka M."/>
            <person name="Takezawa D."/>
            <person name="Tomogane H."/>
            <person name="Tsuzuki M."/>
            <person name="Ueda T."/>
            <person name="Umeda M."/>
            <person name="Ward J.M."/>
            <person name="Watanabe Y."/>
            <person name="Yazaki K."/>
            <person name="Yokoyama R."/>
            <person name="Yoshitake Y."/>
            <person name="Yotsui I."/>
            <person name="Zachgo S."/>
            <person name="Schmutz J."/>
        </authorList>
    </citation>
    <scope>NUCLEOTIDE SEQUENCE [LARGE SCALE GENOMIC DNA]</scope>
    <source>
        <strain evidence="1">Tak-1</strain>
    </source>
</reference>
<keyword evidence="2" id="KW-1185">Reference proteome</keyword>
<reference evidence="2" key="1">
    <citation type="journal article" date="2017" name="Cell">
        <title>Insights into land plant evolution garnered from the Marchantia polymorpha genome.</title>
        <authorList>
            <person name="Bowman J.L."/>
            <person name="Kohchi T."/>
            <person name="Yamato K.T."/>
            <person name="Jenkins J."/>
            <person name="Shu S."/>
            <person name="Ishizaki K."/>
            <person name="Yamaoka S."/>
            <person name="Nishihama R."/>
            <person name="Nakamura Y."/>
            <person name="Berger F."/>
            <person name="Adam C."/>
            <person name="Aki S.S."/>
            <person name="Althoff F."/>
            <person name="Araki T."/>
            <person name="Arteaga-Vazquez M.A."/>
            <person name="Balasubrmanian S."/>
            <person name="Barry K."/>
            <person name="Bauer D."/>
            <person name="Boehm C.R."/>
            <person name="Briginshaw L."/>
            <person name="Caballero-Perez J."/>
            <person name="Catarino B."/>
            <person name="Chen F."/>
            <person name="Chiyoda S."/>
            <person name="Chovatia M."/>
            <person name="Davies K.M."/>
            <person name="Delmans M."/>
            <person name="Demura T."/>
            <person name="Dierschke T."/>
            <person name="Dolan L."/>
            <person name="Dorantes-Acosta A.E."/>
            <person name="Eklund D.M."/>
            <person name="Florent S.N."/>
            <person name="Flores-Sandoval E."/>
            <person name="Fujiyama A."/>
            <person name="Fukuzawa H."/>
            <person name="Galik B."/>
            <person name="Grimanelli D."/>
            <person name="Grimwood J."/>
            <person name="Grossniklaus U."/>
            <person name="Hamada T."/>
            <person name="Haseloff J."/>
            <person name="Hetherington A.J."/>
            <person name="Higo A."/>
            <person name="Hirakawa Y."/>
            <person name="Hundley H.N."/>
            <person name="Ikeda Y."/>
            <person name="Inoue K."/>
            <person name="Inoue S.I."/>
            <person name="Ishida S."/>
            <person name="Jia Q."/>
            <person name="Kakita M."/>
            <person name="Kanazawa T."/>
            <person name="Kawai Y."/>
            <person name="Kawashima T."/>
            <person name="Kennedy M."/>
            <person name="Kinose K."/>
            <person name="Kinoshita T."/>
            <person name="Kohara Y."/>
            <person name="Koide E."/>
            <person name="Komatsu K."/>
            <person name="Kopischke S."/>
            <person name="Kubo M."/>
            <person name="Kyozuka J."/>
            <person name="Lagercrantz U."/>
            <person name="Lin S.S."/>
            <person name="Lindquist E."/>
            <person name="Lipzen A.M."/>
            <person name="Lu C.W."/>
            <person name="De Luna E."/>
            <person name="Martienssen R.A."/>
            <person name="Minamino N."/>
            <person name="Mizutani M."/>
            <person name="Mizutani M."/>
            <person name="Mochizuki N."/>
            <person name="Monte I."/>
            <person name="Mosher R."/>
            <person name="Nagasaki H."/>
            <person name="Nakagami H."/>
            <person name="Naramoto S."/>
            <person name="Nishitani K."/>
            <person name="Ohtani M."/>
            <person name="Okamoto T."/>
            <person name="Okumura M."/>
            <person name="Phillips J."/>
            <person name="Pollak B."/>
            <person name="Reinders A."/>
            <person name="Rovekamp M."/>
            <person name="Sano R."/>
            <person name="Sawa S."/>
            <person name="Schmid M.W."/>
            <person name="Shirakawa M."/>
            <person name="Solano R."/>
            <person name="Spunde A."/>
            <person name="Suetsugu N."/>
            <person name="Sugano S."/>
            <person name="Sugiyama A."/>
            <person name="Sun R."/>
            <person name="Suzuki Y."/>
            <person name="Takenaka M."/>
            <person name="Takezawa D."/>
            <person name="Tomogane H."/>
            <person name="Tsuzuki M."/>
            <person name="Ueda T."/>
            <person name="Umeda M."/>
            <person name="Ward J.M."/>
            <person name="Watanabe Y."/>
            <person name="Yazaki K."/>
            <person name="Yokoyama R."/>
            <person name="Yoshitake Y."/>
            <person name="Yotsui I."/>
            <person name="Zachgo S."/>
            <person name="Schmutz J."/>
        </authorList>
    </citation>
    <scope>NUCLEOTIDE SEQUENCE [LARGE SCALE GENOMIC DNA]</scope>
    <source>
        <strain evidence="2">Tak-1</strain>
    </source>
</reference>
<name>A0A2R6WWU2_MARPO</name>
<dbReference type="EMBL" id="KZ772724">
    <property type="protein sequence ID" value="PTQ38302.1"/>
    <property type="molecule type" value="Genomic_DNA"/>
</dbReference>